<keyword evidence="2" id="KW-1185">Reference proteome</keyword>
<gene>
    <name evidence="1" type="ORF">BELL_0020g00430</name>
</gene>
<dbReference type="Proteomes" id="UP000297229">
    <property type="component" value="Unassembled WGS sequence"/>
</dbReference>
<reference evidence="1 2" key="1">
    <citation type="submission" date="2017-12" db="EMBL/GenBank/DDBJ databases">
        <title>Comparative genomics of Botrytis spp.</title>
        <authorList>
            <person name="Valero-Jimenez C.A."/>
            <person name="Tapia P."/>
            <person name="Veloso J."/>
            <person name="Silva-Moreno E."/>
            <person name="Staats M."/>
            <person name="Valdes J.H."/>
            <person name="Van Kan J.A.L."/>
        </authorList>
    </citation>
    <scope>NUCLEOTIDE SEQUENCE [LARGE SCALE GENOMIC DNA]</scope>
    <source>
        <strain evidence="1 2">Be9601</strain>
    </source>
</reference>
<sequence>MATTLPQPQIALDPKQIVICEKFFSDNPTFPKNHRYLGQVLTLTLIILDNVNFFVVDKLIVFVGTVFLPYLQVERNNNPLSPLELWKRSGYTDGIGFESTSNGRRLLDYHRDSRFDRDFIDHLIENCKFVFELFTKNLSHYDANPNPVQVPNLELQLVLIDRVLESKAKEVQNKKRKSTVSAEIDSGVDSD</sequence>
<evidence type="ECO:0000313" key="1">
    <source>
        <dbReference type="EMBL" id="TGO79906.1"/>
    </source>
</evidence>
<accession>A0A4Z1K2X3</accession>
<protein>
    <submittedName>
        <fullName evidence="1">Uncharacterized protein</fullName>
    </submittedName>
</protein>
<name>A0A4Z1K2X3_9HELO</name>
<dbReference type="EMBL" id="PQXM01000020">
    <property type="protein sequence ID" value="TGO79906.1"/>
    <property type="molecule type" value="Genomic_DNA"/>
</dbReference>
<evidence type="ECO:0000313" key="2">
    <source>
        <dbReference type="Proteomes" id="UP000297229"/>
    </source>
</evidence>
<proteinExistence type="predicted"/>
<organism evidence="1 2">
    <name type="scientific">Botrytis elliptica</name>
    <dbReference type="NCBI Taxonomy" id="278938"/>
    <lineage>
        <taxon>Eukaryota</taxon>
        <taxon>Fungi</taxon>
        <taxon>Dikarya</taxon>
        <taxon>Ascomycota</taxon>
        <taxon>Pezizomycotina</taxon>
        <taxon>Leotiomycetes</taxon>
        <taxon>Helotiales</taxon>
        <taxon>Sclerotiniaceae</taxon>
        <taxon>Botrytis</taxon>
    </lineage>
</organism>
<comment type="caution">
    <text evidence="1">The sequence shown here is derived from an EMBL/GenBank/DDBJ whole genome shotgun (WGS) entry which is preliminary data.</text>
</comment>
<dbReference type="AlphaFoldDB" id="A0A4Z1K2X3"/>